<keyword evidence="1" id="KW-0238">DNA-binding</keyword>
<dbReference type="SUPFAM" id="SSF46785">
    <property type="entry name" value="Winged helix' DNA-binding domain"/>
    <property type="match status" value="1"/>
</dbReference>
<evidence type="ECO:0000313" key="2">
    <source>
        <dbReference type="EMBL" id="VAV92226.1"/>
    </source>
</evidence>
<dbReference type="InterPro" id="IPR000944">
    <property type="entry name" value="Tscrpt_reg_Rrf2"/>
</dbReference>
<dbReference type="InterPro" id="IPR036390">
    <property type="entry name" value="WH_DNA-bd_sf"/>
</dbReference>
<dbReference type="Pfam" id="PF02082">
    <property type="entry name" value="Rrf2"/>
    <property type="match status" value="1"/>
</dbReference>
<reference evidence="2" key="1">
    <citation type="submission" date="2018-06" db="EMBL/GenBank/DDBJ databases">
        <authorList>
            <person name="Zhirakovskaya E."/>
        </authorList>
    </citation>
    <scope>NUCLEOTIDE SEQUENCE</scope>
</reference>
<proteinExistence type="predicted"/>
<evidence type="ECO:0000256" key="1">
    <source>
        <dbReference type="ARBA" id="ARBA00023125"/>
    </source>
</evidence>
<name>A0A3B0RUQ7_9ZZZZ</name>
<dbReference type="NCBIfam" id="TIGR00738">
    <property type="entry name" value="rrf2_super"/>
    <property type="match status" value="1"/>
</dbReference>
<gene>
    <name evidence="2" type="ORF">MNBD_ALPHA08-793</name>
</gene>
<dbReference type="GO" id="GO:0005829">
    <property type="term" value="C:cytosol"/>
    <property type="evidence" value="ECO:0007669"/>
    <property type="project" value="TreeGrafter"/>
</dbReference>
<dbReference type="AlphaFoldDB" id="A0A3B0RUQ7"/>
<dbReference type="PROSITE" id="PS51197">
    <property type="entry name" value="HTH_RRF2_2"/>
    <property type="match status" value="1"/>
</dbReference>
<dbReference type="EMBL" id="UOEC01000097">
    <property type="protein sequence ID" value="VAV92226.1"/>
    <property type="molecule type" value="Genomic_DNA"/>
</dbReference>
<protein>
    <submittedName>
        <fullName evidence="2">Iron-sulfur cluster regulator IscR</fullName>
    </submittedName>
</protein>
<dbReference type="InterPro" id="IPR036388">
    <property type="entry name" value="WH-like_DNA-bd_sf"/>
</dbReference>
<organism evidence="2">
    <name type="scientific">hydrothermal vent metagenome</name>
    <dbReference type="NCBI Taxonomy" id="652676"/>
    <lineage>
        <taxon>unclassified sequences</taxon>
        <taxon>metagenomes</taxon>
        <taxon>ecological metagenomes</taxon>
    </lineage>
</organism>
<dbReference type="FunFam" id="1.10.10.10:FF:000026">
    <property type="entry name" value="HTH-type transcriptional regulator IscR"/>
    <property type="match status" value="1"/>
</dbReference>
<sequence length="159" mass="16721">MKLSTKGRYAVMAMADIALNSKGAPVSLAQIAQRQEISQEYLEQLFGKLRKKKLVNSVRGPGGGYLLAREAADIVVADIVLAADEPLTVTRCHDGDAVSGCIGGDKCVTHELWAALGRQIYGFLAAVTLDDVIAKRNLALAASIKRAKAQPGSVATAGT</sequence>
<dbReference type="Gene3D" id="1.10.10.10">
    <property type="entry name" value="Winged helix-like DNA-binding domain superfamily/Winged helix DNA-binding domain"/>
    <property type="match status" value="1"/>
</dbReference>
<dbReference type="PANTHER" id="PTHR33221">
    <property type="entry name" value="WINGED HELIX-TURN-HELIX TRANSCRIPTIONAL REGULATOR, RRF2 FAMILY"/>
    <property type="match status" value="1"/>
</dbReference>
<accession>A0A3B0RUQ7</accession>
<dbReference type="PANTHER" id="PTHR33221:SF5">
    <property type="entry name" value="HTH-TYPE TRANSCRIPTIONAL REGULATOR ISCR"/>
    <property type="match status" value="1"/>
</dbReference>
<dbReference type="GO" id="GO:0003677">
    <property type="term" value="F:DNA binding"/>
    <property type="evidence" value="ECO:0007669"/>
    <property type="project" value="UniProtKB-KW"/>
</dbReference>
<dbReference type="GO" id="GO:0003700">
    <property type="term" value="F:DNA-binding transcription factor activity"/>
    <property type="evidence" value="ECO:0007669"/>
    <property type="project" value="TreeGrafter"/>
</dbReference>